<dbReference type="Pfam" id="PF22725">
    <property type="entry name" value="GFO_IDH_MocA_C3"/>
    <property type="match status" value="1"/>
</dbReference>
<dbReference type="Gene3D" id="3.40.50.720">
    <property type="entry name" value="NAD(P)-binding Rossmann-like Domain"/>
    <property type="match status" value="1"/>
</dbReference>
<dbReference type="AlphaFoldDB" id="A0A9X2Y072"/>
<sequence length="324" mass="36559">MKQIKWGIIGCGDVAEVKSGPAFNKVPNSKLVAVMRRNAEKAKDFALRHNVDKWYTDAQDLIDDEEVNAIYVATPPSSHEEYTINALKKGKPVYVEKPMALDTDGARKMLEVAKETGVKLTVAHYRREQPMFLKVKEFLHKKAIGDIRFVNLRYWQPASSYNLESEGIQWRVDPTIAGGGIFHDIAPHQIDLLLYYFGKVKEIKGFSINQAGLYKADDLVAGQMLFENGIIFNGSWCFTVAASERQDICEIIGSKGKIAFPVFGNFEINLTQNNKSRTIGYEKIPHVQQPMIAKVVEYFLNKIPNPCPPEDGVEVMRIMQAMSK</sequence>
<evidence type="ECO:0000259" key="2">
    <source>
        <dbReference type="Pfam" id="PF22725"/>
    </source>
</evidence>
<gene>
    <name evidence="3" type="ORF">OCK74_23715</name>
</gene>
<dbReference type="Pfam" id="PF01408">
    <property type="entry name" value="GFO_IDH_MocA"/>
    <property type="match status" value="1"/>
</dbReference>
<dbReference type="SUPFAM" id="SSF55347">
    <property type="entry name" value="Glyceraldehyde-3-phosphate dehydrogenase-like, C-terminal domain"/>
    <property type="match status" value="1"/>
</dbReference>
<dbReference type="Gene3D" id="3.30.360.10">
    <property type="entry name" value="Dihydrodipicolinate Reductase, domain 2"/>
    <property type="match status" value="1"/>
</dbReference>
<dbReference type="RefSeq" id="WP_279299584.1">
    <property type="nucleotide sequence ID" value="NZ_JAOTIF010000029.1"/>
</dbReference>
<evidence type="ECO:0000313" key="3">
    <source>
        <dbReference type="EMBL" id="MCU7552147.1"/>
    </source>
</evidence>
<dbReference type="Proteomes" id="UP001155483">
    <property type="component" value="Unassembled WGS sequence"/>
</dbReference>
<dbReference type="PANTHER" id="PTHR43249">
    <property type="entry name" value="UDP-N-ACETYL-2-AMINO-2-DEOXY-D-GLUCURONATE OXIDASE"/>
    <property type="match status" value="1"/>
</dbReference>
<keyword evidence="4" id="KW-1185">Reference proteome</keyword>
<dbReference type="InterPro" id="IPR000683">
    <property type="entry name" value="Gfo/Idh/MocA-like_OxRdtase_N"/>
</dbReference>
<proteinExistence type="predicted"/>
<feature type="domain" description="Gfo/Idh/MocA-like oxidoreductase N-terminal" evidence="1">
    <location>
        <begin position="4"/>
        <end position="124"/>
    </location>
</feature>
<reference evidence="3" key="2">
    <citation type="submission" date="2023-04" db="EMBL/GenBank/DDBJ databases">
        <title>Paracnuella aquatica gen. nov., sp. nov., a member of the family Chitinophagaceae isolated from a hot spring.</title>
        <authorList>
            <person name="Wang C."/>
        </authorList>
    </citation>
    <scope>NUCLEOTIDE SEQUENCE</scope>
    <source>
        <strain evidence="3">LB-8</strain>
    </source>
</reference>
<feature type="domain" description="GFO/IDH/MocA-like oxidoreductase" evidence="2">
    <location>
        <begin position="132"/>
        <end position="258"/>
    </location>
</feature>
<name>A0A9X2Y072_9BACT</name>
<evidence type="ECO:0000313" key="4">
    <source>
        <dbReference type="Proteomes" id="UP001155483"/>
    </source>
</evidence>
<dbReference type="InterPro" id="IPR036291">
    <property type="entry name" value="NAD(P)-bd_dom_sf"/>
</dbReference>
<reference evidence="3" key="1">
    <citation type="submission" date="2022-09" db="EMBL/GenBank/DDBJ databases">
        <authorList>
            <person name="Yuan C."/>
            <person name="Ke Z."/>
        </authorList>
    </citation>
    <scope>NUCLEOTIDE SEQUENCE</scope>
    <source>
        <strain evidence="3">LB-8</strain>
    </source>
</reference>
<organism evidence="3 4">
    <name type="scientific">Paraflavisolibacter caeni</name>
    <dbReference type="NCBI Taxonomy" id="2982496"/>
    <lineage>
        <taxon>Bacteria</taxon>
        <taxon>Pseudomonadati</taxon>
        <taxon>Bacteroidota</taxon>
        <taxon>Chitinophagia</taxon>
        <taxon>Chitinophagales</taxon>
        <taxon>Chitinophagaceae</taxon>
        <taxon>Paraflavisolibacter</taxon>
    </lineage>
</organism>
<dbReference type="InterPro" id="IPR052515">
    <property type="entry name" value="Gfo/Idh/MocA_Oxidoreductase"/>
</dbReference>
<dbReference type="GO" id="GO:0000166">
    <property type="term" value="F:nucleotide binding"/>
    <property type="evidence" value="ECO:0007669"/>
    <property type="project" value="InterPro"/>
</dbReference>
<accession>A0A9X2Y072</accession>
<dbReference type="SUPFAM" id="SSF51735">
    <property type="entry name" value="NAD(P)-binding Rossmann-fold domains"/>
    <property type="match status" value="1"/>
</dbReference>
<comment type="caution">
    <text evidence="3">The sequence shown here is derived from an EMBL/GenBank/DDBJ whole genome shotgun (WGS) entry which is preliminary data.</text>
</comment>
<dbReference type="PANTHER" id="PTHR43249:SF1">
    <property type="entry name" value="D-GLUCOSIDE 3-DEHYDROGENASE"/>
    <property type="match status" value="1"/>
</dbReference>
<evidence type="ECO:0000259" key="1">
    <source>
        <dbReference type="Pfam" id="PF01408"/>
    </source>
</evidence>
<protein>
    <submittedName>
        <fullName evidence="3">Gfo/Idh/MocA family oxidoreductase</fullName>
    </submittedName>
</protein>
<dbReference type="InterPro" id="IPR055170">
    <property type="entry name" value="GFO_IDH_MocA-like_dom"/>
</dbReference>
<dbReference type="EMBL" id="JAOTIF010000029">
    <property type="protein sequence ID" value="MCU7552147.1"/>
    <property type="molecule type" value="Genomic_DNA"/>
</dbReference>